<dbReference type="AlphaFoldDB" id="A0A160PHL3"/>
<organism evidence="2 3">
    <name type="scientific">Methylorubrum populi</name>
    <dbReference type="NCBI Taxonomy" id="223967"/>
    <lineage>
        <taxon>Bacteria</taxon>
        <taxon>Pseudomonadati</taxon>
        <taxon>Pseudomonadota</taxon>
        <taxon>Alphaproteobacteria</taxon>
        <taxon>Hyphomicrobiales</taxon>
        <taxon>Methylobacteriaceae</taxon>
        <taxon>Methylorubrum</taxon>
    </lineage>
</organism>
<gene>
    <name evidence="2" type="ORF">MPPM_4322</name>
</gene>
<evidence type="ECO:0000259" key="1">
    <source>
        <dbReference type="Pfam" id="PF21834"/>
    </source>
</evidence>
<dbReference type="OrthoDB" id="7999597at2"/>
<sequence length="76" mass="8493">MPRYYFDINDGTDLKDEVGREIQDPLALRREALRVMTSLMAAEAEDSQDCTLVLTVRNGDGDGVMTIRLVCQIDDG</sequence>
<dbReference type="InterPro" id="IPR054189">
    <property type="entry name" value="DUF6894"/>
</dbReference>
<evidence type="ECO:0000313" key="2">
    <source>
        <dbReference type="EMBL" id="BAU92927.1"/>
    </source>
</evidence>
<dbReference type="Pfam" id="PF21834">
    <property type="entry name" value="DUF6894"/>
    <property type="match status" value="1"/>
</dbReference>
<dbReference type="Proteomes" id="UP000218288">
    <property type="component" value="Chromosome"/>
</dbReference>
<dbReference type="RefSeq" id="WP_096486753.1">
    <property type="nucleotide sequence ID" value="NZ_AP014809.1"/>
</dbReference>
<dbReference type="EMBL" id="AP014809">
    <property type="protein sequence ID" value="BAU92927.1"/>
    <property type="molecule type" value="Genomic_DNA"/>
</dbReference>
<protein>
    <recommendedName>
        <fullName evidence="1">DUF6894 domain-containing protein</fullName>
    </recommendedName>
</protein>
<evidence type="ECO:0000313" key="3">
    <source>
        <dbReference type="Proteomes" id="UP000218288"/>
    </source>
</evidence>
<accession>A0A160PHL3</accession>
<reference evidence="2 3" key="1">
    <citation type="journal article" date="2016" name="Genome Announc.">
        <title>Complete Genome Sequence of Methylobacterium populi P-1M, Isolated from Pink-Pigmented Household Biofilm.</title>
        <authorList>
            <person name="Morohoshi T."/>
            <person name="Ikeda T."/>
        </authorList>
    </citation>
    <scope>NUCLEOTIDE SEQUENCE [LARGE SCALE GENOMIC DNA]</scope>
    <source>
        <strain evidence="2 3">P-1M</strain>
    </source>
</reference>
<proteinExistence type="predicted"/>
<name>A0A160PHL3_9HYPH</name>
<feature type="domain" description="DUF6894" evidence="1">
    <location>
        <begin position="3"/>
        <end position="69"/>
    </location>
</feature>